<dbReference type="EMBL" id="JANKAS010000021">
    <property type="protein sequence ID" value="MCR1900164.1"/>
    <property type="molecule type" value="Genomic_DNA"/>
</dbReference>
<dbReference type="GO" id="GO:0008270">
    <property type="term" value="F:zinc ion binding"/>
    <property type="evidence" value="ECO:0007669"/>
    <property type="project" value="InterPro"/>
</dbReference>
<dbReference type="Proteomes" id="UP001205748">
    <property type="component" value="Unassembled WGS sequence"/>
</dbReference>
<reference evidence="4" key="1">
    <citation type="submission" date="2022-07" db="EMBL/GenBank/DDBJ databases">
        <title>Enhanced cultured diversity of the mouse gut microbiota enables custom-made synthetic communities.</title>
        <authorList>
            <person name="Afrizal A."/>
        </authorList>
    </citation>
    <scope>NUCLEOTIDE SEQUENCE</scope>
    <source>
        <strain evidence="4">DSM 28593</strain>
    </source>
</reference>
<organism evidence="4 5">
    <name type="scientific">Irregularibacter muris</name>
    <dbReference type="NCBI Taxonomy" id="1796619"/>
    <lineage>
        <taxon>Bacteria</taxon>
        <taxon>Bacillati</taxon>
        <taxon>Bacillota</taxon>
        <taxon>Clostridia</taxon>
        <taxon>Eubacteriales</taxon>
        <taxon>Eubacteriaceae</taxon>
        <taxon>Irregularibacter</taxon>
    </lineage>
</organism>
<dbReference type="SMART" id="SM00910">
    <property type="entry name" value="HIRAN"/>
    <property type="match status" value="1"/>
</dbReference>
<keyword evidence="1" id="KW-0479">Metal-binding</keyword>
<feature type="domain" description="HIRAN" evidence="3">
    <location>
        <begin position="4"/>
        <end position="100"/>
    </location>
</feature>
<dbReference type="InterPro" id="IPR014905">
    <property type="entry name" value="HIRAN"/>
</dbReference>
<gene>
    <name evidence="4" type="ORF">NSA47_14450</name>
</gene>
<proteinExistence type="predicted"/>
<name>A0AAE3L3B4_9FIRM</name>
<keyword evidence="5" id="KW-1185">Reference proteome</keyword>
<dbReference type="GO" id="GO:0003676">
    <property type="term" value="F:nucleic acid binding"/>
    <property type="evidence" value="ECO:0007669"/>
    <property type="project" value="InterPro"/>
</dbReference>
<dbReference type="GO" id="GO:0016818">
    <property type="term" value="F:hydrolase activity, acting on acid anhydrides, in phosphorus-containing anhydrides"/>
    <property type="evidence" value="ECO:0007669"/>
    <property type="project" value="InterPro"/>
</dbReference>
<accession>A0AAE3L3B4</accession>
<comment type="caution">
    <text evidence="4">The sequence shown here is derived from an EMBL/GenBank/DDBJ whole genome shotgun (WGS) entry which is preliminary data.</text>
</comment>
<dbReference type="Gene3D" id="3.30.70.2330">
    <property type="match status" value="1"/>
</dbReference>
<sequence>MDINYFVTITGTKHYYGMKPMEIGRILKLVKEKNNEYDDEAIAALLPYIGVVGYVANSPNTVARGTYSAGRIYDTFEEETYAQILFATKDSVICLLISPQEIEGDNASSENTLKDYTEGKQVEPKVDFKKENIKMAFFGQDI</sequence>
<keyword evidence="2" id="KW-0378">Hydrolase</keyword>
<evidence type="ECO:0000256" key="1">
    <source>
        <dbReference type="ARBA" id="ARBA00022723"/>
    </source>
</evidence>
<evidence type="ECO:0000256" key="2">
    <source>
        <dbReference type="ARBA" id="ARBA00022801"/>
    </source>
</evidence>
<dbReference type="Pfam" id="PF08797">
    <property type="entry name" value="HIRAN"/>
    <property type="match status" value="1"/>
</dbReference>
<evidence type="ECO:0000259" key="3">
    <source>
        <dbReference type="SMART" id="SM00910"/>
    </source>
</evidence>
<protein>
    <submittedName>
        <fullName evidence="4">HIRAN domain-containing protein</fullName>
    </submittedName>
</protein>
<dbReference type="AlphaFoldDB" id="A0AAE3L3B4"/>
<dbReference type="RefSeq" id="WP_257533245.1">
    <property type="nucleotide sequence ID" value="NZ_JANKAS010000021.1"/>
</dbReference>
<evidence type="ECO:0000313" key="5">
    <source>
        <dbReference type="Proteomes" id="UP001205748"/>
    </source>
</evidence>
<evidence type="ECO:0000313" key="4">
    <source>
        <dbReference type="EMBL" id="MCR1900164.1"/>
    </source>
</evidence>